<dbReference type="InterPro" id="IPR022682">
    <property type="entry name" value="Calpain_domain_III"/>
</dbReference>
<sequence length="169" mass="19162">MLADDNYEIKDGVNVQDNIEQGNLKFYMNQLERVGASGSYINRREVTKRFRVPPSDYIIIPSTYDADKPGKFLLRMFTEKQADQAQLDQDKEDLTEADVFFQDENIDVLFGEWSSLFGGDAEEAATSKPINPDIGGVFPSPRPDLPSNFDGGDINDNEMYPQKRFCSIM</sequence>
<dbReference type="Pfam" id="PF01067">
    <property type="entry name" value="Calpain_III"/>
    <property type="match status" value="1"/>
</dbReference>
<dbReference type="InterPro" id="IPR036213">
    <property type="entry name" value="Calpain_III_sf"/>
</dbReference>
<evidence type="ECO:0000259" key="2">
    <source>
        <dbReference type="SMART" id="SM00720"/>
    </source>
</evidence>
<dbReference type="PANTHER" id="PTHR10183">
    <property type="entry name" value="CALPAIN"/>
    <property type="match status" value="1"/>
</dbReference>
<organism evidence="3 4">
    <name type="scientific">Rotaria magnacalcarata</name>
    <dbReference type="NCBI Taxonomy" id="392030"/>
    <lineage>
        <taxon>Eukaryota</taxon>
        <taxon>Metazoa</taxon>
        <taxon>Spiralia</taxon>
        <taxon>Gnathifera</taxon>
        <taxon>Rotifera</taxon>
        <taxon>Eurotatoria</taxon>
        <taxon>Bdelloidea</taxon>
        <taxon>Philodinida</taxon>
        <taxon>Philodinidae</taxon>
        <taxon>Rotaria</taxon>
    </lineage>
</organism>
<dbReference type="PANTHER" id="PTHR10183:SF433">
    <property type="entry name" value="CALPAIN-A-RELATED"/>
    <property type="match status" value="1"/>
</dbReference>
<dbReference type="InterPro" id="IPR022683">
    <property type="entry name" value="Calpain_III"/>
</dbReference>
<reference evidence="3" key="1">
    <citation type="submission" date="2021-02" db="EMBL/GenBank/DDBJ databases">
        <authorList>
            <person name="Nowell W R."/>
        </authorList>
    </citation>
    <scope>NUCLEOTIDE SEQUENCE</scope>
</reference>
<comment type="similarity">
    <text evidence="1">Belongs to the peptidase C2 family.</text>
</comment>
<evidence type="ECO:0000313" key="4">
    <source>
        <dbReference type="Proteomes" id="UP000681967"/>
    </source>
</evidence>
<dbReference type="InterPro" id="IPR022684">
    <property type="entry name" value="Calpain_cysteine_protease"/>
</dbReference>
<evidence type="ECO:0000313" key="3">
    <source>
        <dbReference type="EMBL" id="CAF5126985.1"/>
    </source>
</evidence>
<comment type="caution">
    <text evidence="3">The sequence shown here is derived from an EMBL/GenBank/DDBJ whole genome shotgun (WGS) entry which is preliminary data.</text>
</comment>
<dbReference type="EMBL" id="CAJOBH010246642">
    <property type="protein sequence ID" value="CAF5126985.1"/>
    <property type="molecule type" value="Genomic_DNA"/>
</dbReference>
<dbReference type="GO" id="GO:0006508">
    <property type="term" value="P:proteolysis"/>
    <property type="evidence" value="ECO:0007669"/>
    <property type="project" value="InterPro"/>
</dbReference>
<accession>A0A8S3FJ63</accession>
<protein>
    <recommendedName>
        <fullName evidence="2">Peptidase C2 calpain domain-containing protein</fullName>
    </recommendedName>
</protein>
<dbReference type="AlphaFoldDB" id="A0A8S3FJ63"/>
<name>A0A8S3FJ63_9BILA</name>
<feature type="domain" description="Peptidase C2 calpain" evidence="2">
    <location>
        <begin position="6"/>
        <end position="85"/>
    </location>
</feature>
<dbReference type="Proteomes" id="UP000681967">
    <property type="component" value="Unassembled WGS sequence"/>
</dbReference>
<dbReference type="SMART" id="SM00720">
    <property type="entry name" value="calpain_III"/>
    <property type="match status" value="1"/>
</dbReference>
<evidence type="ECO:0000256" key="1">
    <source>
        <dbReference type="ARBA" id="ARBA00007623"/>
    </source>
</evidence>
<dbReference type="GO" id="GO:0005737">
    <property type="term" value="C:cytoplasm"/>
    <property type="evidence" value="ECO:0007669"/>
    <property type="project" value="TreeGrafter"/>
</dbReference>
<dbReference type="GO" id="GO:0004198">
    <property type="term" value="F:calcium-dependent cysteine-type endopeptidase activity"/>
    <property type="evidence" value="ECO:0007669"/>
    <property type="project" value="InterPro"/>
</dbReference>
<gene>
    <name evidence="3" type="ORF">BYL167_LOCUS67914</name>
</gene>
<dbReference type="Gene3D" id="2.60.120.380">
    <property type="match status" value="1"/>
</dbReference>
<dbReference type="SUPFAM" id="SSF49758">
    <property type="entry name" value="Calpain large subunit, middle domain (domain III)"/>
    <property type="match status" value="1"/>
</dbReference>
<proteinExistence type="inferred from homology"/>